<evidence type="ECO:0000313" key="1">
    <source>
        <dbReference type="EMBL" id="OXA48753.1"/>
    </source>
</evidence>
<dbReference type="Proteomes" id="UP000198287">
    <property type="component" value="Unassembled WGS sequence"/>
</dbReference>
<name>A0A226DU43_FOLCA</name>
<sequence length="502" mass="56739">MDINERTILHLALSLPEIIGRVTGFLPNSDLLTCTRLNSVWEGAARKHLRARITITTEHLLRYLETILVRSNHHKRMEFCYNGGPEFVKFLQNAGKLDHLILTITLDKDLSCWDGIFSSLKLAGTSLTSLLLRPVCLKPYTPHPSSILRVLTREKNLTLPAITRLSMVPFPLRKYPALGNIYSRLAPLLPNVDTIRLQFCEQSELEFLLCARSAPAPAPAPFPKLTSLSVTHCFSERILIDAFETAVAPPWALTRLEFDVRNDKKIIGPILLRNYSAGLEYVHICKVRNLVLPEGRDPTVLHVPVMRNLKVFKVTRNRGTCEAGGGVKFQFETEDPADGGKKINYAKQFPVLQTIRIGCAGKVRETEADTWFESVAHFLYEVFAPGNGVVCETLEDLDVPLPLGEKFKLRGAKGTRCGIKQGVCDCWEWERSDVFLGRLTATFPNLRVPRLAERGRKLREDGVKAWVRRGMELGLLERRGIRDGMWVDLKDGGKEEIYRIFE</sequence>
<gene>
    <name evidence="1" type="ORF">Fcan01_16310</name>
</gene>
<organism evidence="1 2">
    <name type="scientific">Folsomia candida</name>
    <name type="common">Springtail</name>
    <dbReference type="NCBI Taxonomy" id="158441"/>
    <lineage>
        <taxon>Eukaryota</taxon>
        <taxon>Metazoa</taxon>
        <taxon>Ecdysozoa</taxon>
        <taxon>Arthropoda</taxon>
        <taxon>Hexapoda</taxon>
        <taxon>Collembola</taxon>
        <taxon>Entomobryomorpha</taxon>
        <taxon>Isotomoidea</taxon>
        <taxon>Isotomidae</taxon>
        <taxon>Proisotominae</taxon>
        <taxon>Folsomia</taxon>
    </lineage>
</organism>
<keyword evidence="2" id="KW-1185">Reference proteome</keyword>
<proteinExistence type="predicted"/>
<dbReference type="OrthoDB" id="2382755at2759"/>
<accession>A0A226DU43</accession>
<evidence type="ECO:0008006" key="3">
    <source>
        <dbReference type="Google" id="ProtNLM"/>
    </source>
</evidence>
<reference evidence="1 2" key="1">
    <citation type="submission" date="2015-12" db="EMBL/GenBank/DDBJ databases">
        <title>The genome of Folsomia candida.</title>
        <authorList>
            <person name="Faddeeva A."/>
            <person name="Derks M.F."/>
            <person name="Anvar Y."/>
            <person name="Smit S."/>
            <person name="Van Straalen N."/>
            <person name="Roelofs D."/>
        </authorList>
    </citation>
    <scope>NUCLEOTIDE SEQUENCE [LARGE SCALE GENOMIC DNA]</scope>
    <source>
        <strain evidence="1 2">VU population</strain>
        <tissue evidence="1">Whole body</tissue>
    </source>
</reference>
<evidence type="ECO:0000313" key="2">
    <source>
        <dbReference type="Proteomes" id="UP000198287"/>
    </source>
</evidence>
<comment type="caution">
    <text evidence="1">The sequence shown here is derived from an EMBL/GenBank/DDBJ whole genome shotgun (WGS) entry which is preliminary data.</text>
</comment>
<dbReference type="EMBL" id="LNIX01000011">
    <property type="protein sequence ID" value="OXA48753.1"/>
    <property type="molecule type" value="Genomic_DNA"/>
</dbReference>
<protein>
    <recommendedName>
        <fullName evidence="3">F-box domain-containing protein</fullName>
    </recommendedName>
</protein>
<dbReference type="AlphaFoldDB" id="A0A226DU43"/>